<proteinExistence type="predicted"/>
<protein>
    <recommendedName>
        <fullName evidence="4">Single domain-containing protein</fullName>
    </recommendedName>
</protein>
<evidence type="ECO:0008006" key="4">
    <source>
        <dbReference type="Google" id="ProtNLM"/>
    </source>
</evidence>
<comment type="caution">
    <text evidence="2">The sequence shown here is derived from an EMBL/GenBank/DDBJ whole genome shotgun (WGS) entry which is preliminary data.</text>
</comment>
<evidence type="ECO:0000313" key="2">
    <source>
        <dbReference type="EMBL" id="GBN07092.1"/>
    </source>
</evidence>
<dbReference type="Proteomes" id="UP000499080">
    <property type="component" value="Unassembled WGS sequence"/>
</dbReference>
<feature type="signal peptide" evidence="1">
    <location>
        <begin position="1"/>
        <end position="24"/>
    </location>
</feature>
<gene>
    <name evidence="2" type="ORF">AVEN_25452_1</name>
</gene>
<evidence type="ECO:0000256" key="1">
    <source>
        <dbReference type="SAM" id="SignalP"/>
    </source>
</evidence>
<evidence type="ECO:0000313" key="3">
    <source>
        <dbReference type="Proteomes" id="UP000499080"/>
    </source>
</evidence>
<dbReference type="AlphaFoldDB" id="A0A4Y2KXS8"/>
<keyword evidence="3" id="KW-1185">Reference proteome</keyword>
<feature type="chain" id="PRO_5021196953" description="Single domain-containing protein" evidence="1">
    <location>
        <begin position="25"/>
        <end position="107"/>
    </location>
</feature>
<name>A0A4Y2KXS8_ARAVE</name>
<sequence length="107" mass="11782">MKLCCVMSFSAIAVLVLLAIHVQAYVYRGEMDTSSGYCVGEHFGRIPVDGYGYDDEKCEKIFCVQGGIIGIVCSPAQIDMPGCRLVARPGHYPNCCRIHVECDDENE</sequence>
<dbReference type="OrthoDB" id="6406490at2759"/>
<reference evidence="2 3" key="1">
    <citation type="journal article" date="2019" name="Sci. Rep.">
        <title>Orb-weaving spider Araneus ventricosus genome elucidates the spidroin gene catalogue.</title>
        <authorList>
            <person name="Kono N."/>
            <person name="Nakamura H."/>
            <person name="Ohtoshi R."/>
            <person name="Moran D.A.P."/>
            <person name="Shinohara A."/>
            <person name="Yoshida Y."/>
            <person name="Fujiwara M."/>
            <person name="Mori M."/>
            <person name="Tomita M."/>
            <person name="Arakawa K."/>
        </authorList>
    </citation>
    <scope>NUCLEOTIDE SEQUENCE [LARGE SCALE GENOMIC DNA]</scope>
</reference>
<keyword evidence="1" id="KW-0732">Signal</keyword>
<organism evidence="2 3">
    <name type="scientific">Araneus ventricosus</name>
    <name type="common">Orbweaver spider</name>
    <name type="synonym">Epeira ventricosa</name>
    <dbReference type="NCBI Taxonomy" id="182803"/>
    <lineage>
        <taxon>Eukaryota</taxon>
        <taxon>Metazoa</taxon>
        <taxon>Ecdysozoa</taxon>
        <taxon>Arthropoda</taxon>
        <taxon>Chelicerata</taxon>
        <taxon>Arachnida</taxon>
        <taxon>Araneae</taxon>
        <taxon>Araneomorphae</taxon>
        <taxon>Entelegynae</taxon>
        <taxon>Araneoidea</taxon>
        <taxon>Araneidae</taxon>
        <taxon>Araneus</taxon>
    </lineage>
</organism>
<dbReference type="EMBL" id="BGPR01005131">
    <property type="protein sequence ID" value="GBN07092.1"/>
    <property type="molecule type" value="Genomic_DNA"/>
</dbReference>
<accession>A0A4Y2KXS8</accession>